<dbReference type="PANTHER" id="PTHR35446">
    <property type="entry name" value="SI:CH211-175M2.5"/>
    <property type="match status" value="1"/>
</dbReference>
<dbReference type="InterPro" id="IPR003779">
    <property type="entry name" value="CMD-like"/>
</dbReference>
<comment type="caution">
    <text evidence="2">The sequence shown here is derived from an EMBL/GenBank/DDBJ whole genome shotgun (WGS) entry which is preliminary data.</text>
</comment>
<evidence type="ECO:0000313" key="3">
    <source>
        <dbReference type="Proteomes" id="UP000027466"/>
    </source>
</evidence>
<sequence length="193" mass="20430">MSRLQIPATIADAPAASQPFLEAINKKLGVVPNLFRLMANSPAALEGYLGLAGALAKGALPAQTGERIALAVAEINGCDYCMSAHSYLGKNVAKLDDAEMSANRNGGSNDPKAAPAVQFAAKVAHERGRVSDEDLRVVREAGYTDAQIVEIVVHIALSVLTNYANVVAHTEIDFPVVHTRQGLKDGTRMLLDL</sequence>
<dbReference type="NCBIfam" id="TIGR00778">
    <property type="entry name" value="ahpD_dom"/>
    <property type="match status" value="1"/>
</dbReference>
<gene>
    <name evidence="2" type="ORF">BG61_09290</name>
</gene>
<evidence type="ECO:0000313" key="2">
    <source>
        <dbReference type="EMBL" id="KDR42520.1"/>
    </source>
</evidence>
<keyword evidence="2" id="KW-0560">Oxidoreductase</keyword>
<dbReference type="InterPro" id="IPR004675">
    <property type="entry name" value="AhpD_core"/>
</dbReference>
<keyword evidence="2" id="KW-0575">Peroxidase</keyword>
<protein>
    <submittedName>
        <fullName evidence="2">Alkylhydroperoxidase</fullName>
    </submittedName>
</protein>
<dbReference type="SUPFAM" id="SSF69118">
    <property type="entry name" value="AhpD-like"/>
    <property type="match status" value="1"/>
</dbReference>
<organism evidence="2 3">
    <name type="scientific">Caballeronia glathei</name>
    <dbReference type="NCBI Taxonomy" id="60547"/>
    <lineage>
        <taxon>Bacteria</taxon>
        <taxon>Pseudomonadati</taxon>
        <taxon>Pseudomonadota</taxon>
        <taxon>Betaproteobacteria</taxon>
        <taxon>Burkholderiales</taxon>
        <taxon>Burkholderiaceae</taxon>
        <taxon>Caballeronia</taxon>
    </lineage>
</organism>
<feature type="domain" description="Carboxymuconolactone decarboxylase-like" evidence="1">
    <location>
        <begin position="42"/>
        <end position="92"/>
    </location>
</feature>
<reference evidence="2 3" key="1">
    <citation type="submission" date="2014-03" db="EMBL/GenBank/DDBJ databases">
        <title>Draft Genome Sequences of Four Burkholderia Strains.</title>
        <authorList>
            <person name="Liu X.Y."/>
            <person name="Li C.X."/>
            <person name="Xu J.H."/>
        </authorList>
    </citation>
    <scope>NUCLEOTIDE SEQUENCE [LARGE SCALE GENOMIC DNA]</scope>
    <source>
        <strain evidence="2 3">DSM 50014</strain>
    </source>
</reference>
<dbReference type="Gene3D" id="1.20.1290.10">
    <property type="entry name" value="AhpD-like"/>
    <property type="match status" value="1"/>
</dbReference>
<dbReference type="STRING" id="60547.GCA_000751215_05405"/>
<dbReference type="Proteomes" id="UP000027466">
    <property type="component" value="Unassembled WGS sequence"/>
</dbReference>
<dbReference type="GO" id="GO:0051920">
    <property type="term" value="F:peroxiredoxin activity"/>
    <property type="evidence" value="ECO:0007669"/>
    <property type="project" value="InterPro"/>
</dbReference>
<proteinExistence type="predicted"/>
<dbReference type="AlphaFoldDB" id="A0A069PPF2"/>
<dbReference type="PANTHER" id="PTHR35446:SF3">
    <property type="entry name" value="CMD DOMAIN-CONTAINING PROTEIN"/>
    <property type="match status" value="1"/>
</dbReference>
<dbReference type="RefSeq" id="WP_035937711.1">
    <property type="nucleotide sequence ID" value="NZ_CADFFX010000022.1"/>
</dbReference>
<keyword evidence="3" id="KW-1185">Reference proteome</keyword>
<evidence type="ECO:0000259" key="1">
    <source>
        <dbReference type="Pfam" id="PF02627"/>
    </source>
</evidence>
<name>A0A069PPF2_9BURK</name>
<dbReference type="InterPro" id="IPR029032">
    <property type="entry name" value="AhpD-like"/>
</dbReference>
<dbReference type="EMBL" id="JFHC01000016">
    <property type="protein sequence ID" value="KDR42520.1"/>
    <property type="molecule type" value="Genomic_DNA"/>
</dbReference>
<dbReference type="Pfam" id="PF02627">
    <property type="entry name" value="CMD"/>
    <property type="match status" value="1"/>
</dbReference>
<accession>A0A069PPF2</accession>